<organism evidence="2 3">
    <name type="scientific">Bodo saltans</name>
    <name type="common">Flagellated protozoan</name>
    <dbReference type="NCBI Taxonomy" id="75058"/>
    <lineage>
        <taxon>Eukaryota</taxon>
        <taxon>Discoba</taxon>
        <taxon>Euglenozoa</taxon>
        <taxon>Kinetoplastea</taxon>
        <taxon>Metakinetoplastina</taxon>
        <taxon>Eubodonida</taxon>
        <taxon>Bodonidae</taxon>
        <taxon>Bodo</taxon>
    </lineage>
</organism>
<dbReference type="PROSITE" id="PS51257">
    <property type="entry name" value="PROKAR_LIPOPROTEIN"/>
    <property type="match status" value="1"/>
</dbReference>
<accession>A0A0S4J7B7</accession>
<protein>
    <recommendedName>
        <fullName evidence="4">Membrane-associated protein</fullName>
    </recommendedName>
</protein>
<proteinExistence type="predicted"/>
<keyword evidence="1" id="KW-0732">Signal</keyword>
<evidence type="ECO:0000256" key="1">
    <source>
        <dbReference type="SAM" id="SignalP"/>
    </source>
</evidence>
<dbReference type="Proteomes" id="UP000051952">
    <property type="component" value="Unassembled WGS sequence"/>
</dbReference>
<reference evidence="3" key="1">
    <citation type="submission" date="2015-09" db="EMBL/GenBank/DDBJ databases">
        <authorList>
            <consortium name="Pathogen Informatics"/>
        </authorList>
    </citation>
    <scope>NUCLEOTIDE SEQUENCE [LARGE SCALE GENOMIC DNA]</scope>
    <source>
        <strain evidence="3">Lake Konstanz</strain>
    </source>
</reference>
<name>A0A0S4J7B7_BODSA</name>
<keyword evidence="3" id="KW-1185">Reference proteome</keyword>
<dbReference type="EMBL" id="CYKH01001279">
    <property type="protein sequence ID" value="CUG86355.1"/>
    <property type="molecule type" value="Genomic_DNA"/>
</dbReference>
<evidence type="ECO:0000313" key="2">
    <source>
        <dbReference type="EMBL" id="CUG86355.1"/>
    </source>
</evidence>
<feature type="signal peptide" evidence="1">
    <location>
        <begin position="1"/>
        <end position="25"/>
    </location>
</feature>
<evidence type="ECO:0000313" key="3">
    <source>
        <dbReference type="Proteomes" id="UP000051952"/>
    </source>
</evidence>
<dbReference type="AlphaFoldDB" id="A0A0S4J7B7"/>
<sequence>MLRFHVLTLLIALVIMMTLSCFSSCEEIPCTNTTTTSSTSPFLLNSNATYTLTDCVSDLAFIDLAPSPSEAEAFENVTIRVHRGNVLPRLRFANVYLLRIRDIDLSVKDVFVSAFIEISSGGASIATAMMDISGAYLLTAVDDVRITIVGSSIYLNVSVNATYVTSAVAPLWYLMAPANGVTISAFNGTIQDSNVSIAVNISGASGAYQNVVAIAALGTLQYTGNMLHVAIQVVNSTLSLTMKSAAHPNVTYNAANPAIFNLRSAQQGSSTAAAVLQGVALTSSGGSRFFVHVEAPSTSSDIASIWSLRFAVMRDIVVDLQRNTVASIDTVCGGDECRTTLVSNYPSARIVEIEGASIASNHSIRAHGCTFSINSPKEALVFTWQNCQRLSSASAHIEYRRVCGTVGDIWVGRRFHG</sequence>
<dbReference type="VEuPathDB" id="TriTrypDB:BSAL_92715"/>
<evidence type="ECO:0008006" key="4">
    <source>
        <dbReference type="Google" id="ProtNLM"/>
    </source>
</evidence>
<feature type="chain" id="PRO_5006622046" description="Membrane-associated protein" evidence="1">
    <location>
        <begin position="26"/>
        <end position="417"/>
    </location>
</feature>
<gene>
    <name evidence="2" type="ORF">BSAL_92715</name>
</gene>